<keyword evidence="3" id="KW-0847">Vitamin C</keyword>
<evidence type="ECO:0000256" key="4">
    <source>
        <dbReference type="ARBA" id="ARBA00023004"/>
    </source>
</evidence>
<dbReference type="EMBL" id="AP019297">
    <property type="protein sequence ID" value="BBG95639.1"/>
    <property type="molecule type" value="Genomic_DNA"/>
</dbReference>
<name>A0A4Y1QUY6_PRUDU</name>
<proteinExistence type="inferred from homology"/>
<evidence type="ECO:0000256" key="5">
    <source>
        <dbReference type="RuleBase" id="RU003682"/>
    </source>
</evidence>
<sequence length="260" mass="29089">MGEAVEDLAAKIGEACRTWGFFSVINHGVPLASEKNHGGGTGIFRIAGGGEEEGEQRGTITLQGFITMSIAKTLRIGKGRHAKNTVEHPQLRLTPERLHGYFENQASFARLNYYPPCPKPELVLGTGGHKDPSALTVLAQEDVEGLDVLRKSDGAWVRVKPVPDSFVINVGDVLQVWSNDLYESVEHRAEVNAETERYSIPIFFHPSHDVTMKPLDELVDEQSPAKYPEYKAGKWLNLRMYNNYKKHGFYMRMTDYKVAA</sequence>
<dbReference type="GO" id="GO:0031418">
    <property type="term" value="F:L-ascorbic acid binding"/>
    <property type="evidence" value="ECO:0007669"/>
    <property type="project" value="UniProtKB-KW"/>
</dbReference>
<dbReference type="Pfam" id="PF03171">
    <property type="entry name" value="2OG-FeII_Oxy"/>
    <property type="match status" value="1"/>
</dbReference>
<comment type="similarity">
    <text evidence="1 5">Belongs to the iron/ascorbate-dependent oxidoreductase family.</text>
</comment>
<evidence type="ECO:0000256" key="2">
    <source>
        <dbReference type="ARBA" id="ARBA00022723"/>
    </source>
</evidence>
<reference evidence="7" key="1">
    <citation type="journal article" date="2019" name="Science">
        <title>Mutation of a bHLH transcription factor allowed almond domestication.</title>
        <authorList>
            <person name="Sanchez-Perez R."/>
            <person name="Pavan S."/>
            <person name="Mazzeo R."/>
            <person name="Moldovan C."/>
            <person name="Aiese Cigliano R."/>
            <person name="Del Cueto J."/>
            <person name="Ricciardi F."/>
            <person name="Lotti C."/>
            <person name="Ricciardi L."/>
            <person name="Dicenta F."/>
            <person name="Lopez-Marques R.L."/>
            <person name="Lindberg Moller B."/>
        </authorList>
    </citation>
    <scope>NUCLEOTIDE SEQUENCE</scope>
</reference>
<evidence type="ECO:0000313" key="7">
    <source>
        <dbReference type="EMBL" id="BBG95639.1"/>
    </source>
</evidence>
<protein>
    <submittedName>
        <fullName evidence="7">2-oxoglutarate and Fe(II)-dependent oxygenase superfamily protein</fullName>
    </submittedName>
</protein>
<dbReference type="PROSITE" id="PS51471">
    <property type="entry name" value="FE2OG_OXY"/>
    <property type="match status" value="1"/>
</dbReference>
<dbReference type="Gene3D" id="2.60.120.330">
    <property type="entry name" value="B-lactam Antibiotic, Isopenicillin N Synthase, Chain"/>
    <property type="match status" value="2"/>
</dbReference>
<dbReference type="InterPro" id="IPR050295">
    <property type="entry name" value="Plant_2OG-oxidoreductases"/>
</dbReference>
<dbReference type="InterPro" id="IPR044861">
    <property type="entry name" value="IPNS-like_FE2OG_OXY"/>
</dbReference>
<dbReference type="GO" id="GO:0016491">
    <property type="term" value="F:oxidoreductase activity"/>
    <property type="evidence" value="ECO:0007669"/>
    <property type="project" value="UniProtKB-KW"/>
</dbReference>
<dbReference type="InterPro" id="IPR027443">
    <property type="entry name" value="IPNS-like_sf"/>
</dbReference>
<evidence type="ECO:0000259" key="6">
    <source>
        <dbReference type="PROSITE" id="PS51471"/>
    </source>
</evidence>
<accession>A0A4Y1QUY6</accession>
<organism evidence="7">
    <name type="scientific">Prunus dulcis</name>
    <name type="common">Almond</name>
    <name type="synonym">Amygdalus dulcis</name>
    <dbReference type="NCBI Taxonomy" id="3755"/>
    <lineage>
        <taxon>Eukaryota</taxon>
        <taxon>Viridiplantae</taxon>
        <taxon>Streptophyta</taxon>
        <taxon>Embryophyta</taxon>
        <taxon>Tracheophyta</taxon>
        <taxon>Spermatophyta</taxon>
        <taxon>Magnoliopsida</taxon>
        <taxon>eudicotyledons</taxon>
        <taxon>Gunneridae</taxon>
        <taxon>Pentapetalae</taxon>
        <taxon>rosids</taxon>
        <taxon>fabids</taxon>
        <taxon>Rosales</taxon>
        <taxon>Rosaceae</taxon>
        <taxon>Amygdaloideae</taxon>
        <taxon>Amygdaleae</taxon>
        <taxon>Prunus</taxon>
    </lineage>
</organism>
<dbReference type="AlphaFoldDB" id="A0A4Y1QUY6"/>
<dbReference type="SUPFAM" id="SSF51197">
    <property type="entry name" value="Clavaminate synthase-like"/>
    <property type="match status" value="1"/>
</dbReference>
<keyword evidence="4 5" id="KW-0408">Iron</keyword>
<dbReference type="GO" id="GO:0046872">
    <property type="term" value="F:metal ion binding"/>
    <property type="evidence" value="ECO:0007669"/>
    <property type="project" value="UniProtKB-KW"/>
</dbReference>
<dbReference type="InterPro" id="IPR026992">
    <property type="entry name" value="DIOX_N"/>
</dbReference>
<evidence type="ECO:0000256" key="1">
    <source>
        <dbReference type="ARBA" id="ARBA00008056"/>
    </source>
</evidence>
<dbReference type="Pfam" id="PF14226">
    <property type="entry name" value="DIOX_N"/>
    <property type="match status" value="1"/>
</dbReference>
<feature type="domain" description="Fe2OG dioxygenase" evidence="6">
    <location>
        <begin position="105"/>
        <end position="206"/>
    </location>
</feature>
<keyword evidence="5" id="KW-0560">Oxidoreductase</keyword>
<dbReference type="PANTHER" id="PTHR47991">
    <property type="entry name" value="OXOGLUTARATE/IRON-DEPENDENT DIOXYGENASE"/>
    <property type="match status" value="1"/>
</dbReference>
<dbReference type="InterPro" id="IPR005123">
    <property type="entry name" value="Oxoglu/Fe-dep_dioxygenase_dom"/>
</dbReference>
<keyword evidence="2 5" id="KW-0479">Metal-binding</keyword>
<evidence type="ECO:0000256" key="3">
    <source>
        <dbReference type="ARBA" id="ARBA00022896"/>
    </source>
</evidence>
<gene>
    <name evidence="7" type="ORF">Prudu_004237</name>
</gene>